<keyword evidence="3" id="KW-1185">Reference proteome</keyword>
<reference evidence="2 3" key="1">
    <citation type="submission" date="2020-08" db="EMBL/GenBank/DDBJ databases">
        <title>Functional genomics of gut bacteria from endangered species of beetles.</title>
        <authorList>
            <person name="Carlos-Shanley C."/>
        </authorList>
    </citation>
    <scope>NUCLEOTIDE SEQUENCE [LARGE SCALE GENOMIC DNA]</scope>
    <source>
        <strain evidence="2 3">S00198</strain>
    </source>
</reference>
<dbReference type="AlphaFoldDB" id="A0A7X0PHK9"/>
<keyword evidence="1" id="KW-0472">Membrane</keyword>
<keyword evidence="1" id="KW-1133">Transmembrane helix</keyword>
<dbReference type="RefSeq" id="WP_184861751.1">
    <property type="nucleotide sequence ID" value="NZ_JACHLK010000011.1"/>
</dbReference>
<evidence type="ECO:0000313" key="3">
    <source>
        <dbReference type="Proteomes" id="UP000575083"/>
    </source>
</evidence>
<evidence type="ECO:0000313" key="2">
    <source>
        <dbReference type="EMBL" id="MBB6562083.1"/>
    </source>
</evidence>
<feature type="transmembrane region" description="Helical" evidence="1">
    <location>
        <begin position="124"/>
        <end position="145"/>
    </location>
</feature>
<evidence type="ECO:0000256" key="1">
    <source>
        <dbReference type="SAM" id="Phobius"/>
    </source>
</evidence>
<dbReference type="EMBL" id="JACHLK010000011">
    <property type="protein sequence ID" value="MBB6562083.1"/>
    <property type="molecule type" value="Genomic_DNA"/>
</dbReference>
<proteinExistence type="predicted"/>
<feature type="transmembrane region" description="Helical" evidence="1">
    <location>
        <begin position="84"/>
        <end position="104"/>
    </location>
</feature>
<feature type="transmembrane region" description="Helical" evidence="1">
    <location>
        <begin position="58"/>
        <end position="77"/>
    </location>
</feature>
<comment type="caution">
    <text evidence="2">The sequence shown here is derived from an EMBL/GenBank/DDBJ whole genome shotgun (WGS) entry which is preliminary data.</text>
</comment>
<gene>
    <name evidence="2" type="ORF">HNP48_004792</name>
</gene>
<evidence type="ECO:0008006" key="4">
    <source>
        <dbReference type="Google" id="ProtNLM"/>
    </source>
</evidence>
<protein>
    <recommendedName>
        <fullName evidence="4">Transmembrane protein</fullName>
    </recommendedName>
</protein>
<organism evidence="2 3">
    <name type="scientific">Acidovorax soli</name>
    <dbReference type="NCBI Taxonomy" id="592050"/>
    <lineage>
        <taxon>Bacteria</taxon>
        <taxon>Pseudomonadati</taxon>
        <taxon>Pseudomonadota</taxon>
        <taxon>Betaproteobacteria</taxon>
        <taxon>Burkholderiales</taxon>
        <taxon>Comamonadaceae</taxon>
        <taxon>Acidovorax</taxon>
    </lineage>
</organism>
<keyword evidence="1" id="KW-0812">Transmembrane</keyword>
<accession>A0A7X0PHK9</accession>
<name>A0A7X0PHK9_9BURK</name>
<dbReference type="Proteomes" id="UP000575083">
    <property type="component" value="Unassembled WGS sequence"/>
</dbReference>
<sequence>MAYRTNPGRYAGCIHTTMKVLRMPWVLAARCLLLMALGIASAACSAYWYASPWPKPAGLPAMGFVLEWLGFVFLWFGFRRHSPLVWMVGALVLFPLAQALVHWVASEMNPSVDFKGWGGFQAVFVLRFVATCWLCMAAYAVFFIWRKMRGLGADVIGP</sequence>